<dbReference type="GO" id="GO:0005085">
    <property type="term" value="F:guanyl-nucleotide exchange factor activity"/>
    <property type="evidence" value="ECO:0007669"/>
    <property type="project" value="InterPro"/>
</dbReference>
<dbReference type="GeneID" id="19200559"/>
<dbReference type="InterPro" id="IPR000219">
    <property type="entry name" value="DH_dom"/>
</dbReference>
<dbReference type="GO" id="GO:0031267">
    <property type="term" value="F:small GTPase binding"/>
    <property type="evidence" value="ECO:0007669"/>
    <property type="project" value="TreeGrafter"/>
</dbReference>
<feature type="compositionally biased region" description="Polar residues" evidence="1">
    <location>
        <begin position="473"/>
        <end position="491"/>
    </location>
</feature>
<dbReference type="PROSITE" id="PS50010">
    <property type="entry name" value="DH_2"/>
    <property type="match status" value="1"/>
</dbReference>
<dbReference type="OrthoDB" id="6244550at2759"/>
<accession>A0A5M3N5P0</accession>
<feature type="region of interest" description="Disordered" evidence="1">
    <location>
        <begin position="452"/>
        <end position="494"/>
    </location>
</feature>
<reference evidence="4" key="1">
    <citation type="journal article" date="2012" name="Science">
        <title>The Paleozoic origin of enzymatic lignin decomposition reconstructed from 31 fungal genomes.</title>
        <authorList>
            <person name="Floudas D."/>
            <person name="Binder M."/>
            <person name="Riley R."/>
            <person name="Barry K."/>
            <person name="Blanchette R.A."/>
            <person name="Henrissat B."/>
            <person name="Martinez A.T."/>
            <person name="Otillar R."/>
            <person name="Spatafora J.W."/>
            <person name="Yadav J.S."/>
            <person name="Aerts A."/>
            <person name="Benoit I."/>
            <person name="Boyd A."/>
            <person name="Carlson A."/>
            <person name="Copeland A."/>
            <person name="Coutinho P.M."/>
            <person name="de Vries R.P."/>
            <person name="Ferreira P."/>
            <person name="Findley K."/>
            <person name="Foster B."/>
            <person name="Gaskell J."/>
            <person name="Glotzer D."/>
            <person name="Gorecki P."/>
            <person name="Heitman J."/>
            <person name="Hesse C."/>
            <person name="Hori C."/>
            <person name="Igarashi K."/>
            <person name="Jurgens J.A."/>
            <person name="Kallen N."/>
            <person name="Kersten P."/>
            <person name="Kohler A."/>
            <person name="Kuees U."/>
            <person name="Kumar T.K.A."/>
            <person name="Kuo A."/>
            <person name="LaButti K."/>
            <person name="Larrondo L.F."/>
            <person name="Lindquist E."/>
            <person name="Ling A."/>
            <person name="Lombard V."/>
            <person name="Lucas S."/>
            <person name="Lundell T."/>
            <person name="Martin R."/>
            <person name="McLaughlin D.J."/>
            <person name="Morgenstern I."/>
            <person name="Morin E."/>
            <person name="Murat C."/>
            <person name="Nagy L.G."/>
            <person name="Nolan M."/>
            <person name="Ohm R.A."/>
            <person name="Patyshakuliyeva A."/>
            <person name="Rokas A."/>
            <person name="Ruiz-Duenas F.J."/>
            <person name="Sabat G."/>
            <person name="Salamov A."/>
            <person name="Samejima M."/>
            <person name="Schmutz J."/>
            <person name="Slot J.C."/>
            <person name="St John F."/>
            <person name="Stenlid J."/>
            <person name="Sun H."/>
            <person name="Sun S."/>
            <person name="Syed K."/>
            <person name="Tsang A."/>
            <person name="Wiebenga A."/>
            <person name="Young D."/>
            <person name="Pisabarro A."/>
            <person name="Eastwood D.C."/>
            <person name="Martin F."/>
            <person name="Cullen D."/>
            <person name="Grigoriev I.V."/>
            <person name="Hibbett D.S."/>
        </authorList>
    </citation>
    <scope>NUCLEOTIDE SEQUENCE [LARGE SCALE GENOMIC DNA]</scope>
    <source>
        <strain evidence="4">RWD-64-598 SS2</strain>
    </source>
</reference>
<feature type="region of interest" description="Disordered" evidence="1">
    <location>
        <begin position="1"/>
        <end position="25"/>
    </location>
</feature>
<feature type="compositionally biased region" description="Low complexity" evidence="1">
    <location>
        <begin position="569"/>
        <end position="582"/>
    </location>
</feature>
<dbReference type="SMART" id="SM00325">
    <property type="entry name" value="RhoGEF"/>
    <property type="match status" value="1"/>
</dbReference>
<comment type="caution">
    <text evidence="3">The sequence shown here is derived from an EMBL/GenBank/DDBJ whole genome shotgun (WGS) entry which is preliminary data.</text>
</comment>
<name>A0A5M3N5P0_CONPW</name>
<feature type="compositionally biased region" description="Polar residues" evidence="1">
    <location>
        <begin position="532"/>
        <end position="541"/>
    </location>
</feature>
<evidence type="ECO:0000259" key="2">
    <source>
        <dbReference type="PROSITE" id="PS50010"/>
    </source>
</evidence>
<feature type="compositionally biased region" description="Low complexity" evidence="1">
    <location>
        <begin position="643"/>
        <end position="654"/>
    </location>
</feature>
<feature type="compositionally biased region" description="Low complexity" evidence="1">
    <location>
        <begin position="253"/>
        <end position="271"/>
    </location>
</feature>
<dbReference type="OMA" id="DMWLLYP"/>
<dbReference type="Proteomes" id="UP000053558">
    <property type="component" value="Unassembled WGS sequence"/>
</dbReference>
<feature type="domain" description="DH" evidence="2">
    <location>
        <begin position="21"/>
        <end position="216"/>
    </location>
</feature>
<feature type="compositionally biased region" description="Polar residues" evidence="1">
    <location>
        <begin position="279"/>
        <end position="297"/>
    </location>
</feature>
<evidence type="ECO:0000313" key="3">
    <source>
        <dbReference type="EMBL" id="EIW86628.1"/>
    </source>
</evidence>
<dbReference type="AlphaFoldDB" id="A0A5M3N5P0"/>
<dbReference type="Pfam" id="PF00621">
    <property type="entry name" value="RhoGEF"/>
    <property type="match status" value="1"/>
</dbReference>
<dbReference type="KEGG" id="cput:CONPUDRAFT_134026"/>
<gene>
    <name evidence="3" type="ORF">CONPUDRAFT_134026</name>
</gene>
<dbReference type="InterPro" id="IPR035899">
    <property type="entry name" value="DBL_dom_sf"/>
</dbReference>
<dbReference type="PANTHER" id="PTHR45924:SF2">
    <property type="entry name" value="FI17866P1"/>
    <property type="match status" value="1"/>
</dbReference>
<feature type="compositionally biased region" description="Polar residues" evidence="1">
    <location>
        <begin position="778"/>
        <end position="800"/>
    </location>
</feature>
<organism evidence="3 4">
    <name type="scientific">Coniophora puteana (strain RWD-64-598)</name>
    <name type="common">Brown rot fungus</name>
    <dbReference type="NCBI Taxonomy" id="741705"/>
    <lineage>
        <taxon>Eukaryota</taxon>
        <taxon>Fungi</taxon>
        <taxon>Dikarya</taxon>
        <taxon>Basidiomycota</taxon>
        <taxon>Agaricomycotina</taxon>
        <taxon>Agaricomycetes</taxon>
        <taxon>Agaricomycetidae</taxon>
        <taxon>Boletales</taxon>
        <taxon>Coniophorineae</taxon>
        <taxon>Coniophoraceae</taxon>
        <taxon>Coniophora</taxon>
    </lineage>
</organism>
<dbReference type="SUPFAM" id="SSF48065">
    <property type="entry name" value="DBL homology domain (DH-domain)"/>
    <property type="match status" value="1"/>
</dbReference>
<keyword evidence="4" id="KW-1185">Reference proteome</keyword>
<dbReference type="PANTHER" id="PTHR45924">
    <property type="entry name" value="FI17866P1"/>
    <property type="match status" value="1"/>
</dbReference>
<feature type="region of interest" description="Disordered" evidence="1">
    <location>
        <begin position="509"/>
        <end position="814"/>
    </location>
</feature>
<dbReference type="EMBL" id="JH711573">
    <property type="protein sequence ID" value="EIW86628.1"/>
    <property type="molecule type" value="Genomic_DNA"/>
</dbReference>
<evidence type="ECO:0000256" key="1">
    <source>
        <dbReference type="SAM" id="MobiDB-lite"/>
    </source>
</evidence>
<dbReference type="Gene3D" id="1.20.900.10">
    <property type="entry name" value="Dbl homology (DH) domain"/>
    <property type="match status" value="1"/>
</dbReference>
<feature type="compositionally biased region" description="Polar residues" evidence="1">
    <location>
        <begin position="1"/>
        <end position="10"/>
    </location>
</feature>
<dbReference type="RefSeq" id="XP_007763380.1">
    <property type="nucleotide sequence ID" value="XM_007765190.1"/>
</dbReference>
<protein>
    <recommendedName>
        <fullName evidence="2">DH domain-containing protein</fullName>
    </recommendedName>
</protein>
<feature type="region of interest" description="Disordered" evidence="1">
    <location>
        <begin position="231"/>
        <end position="301"/>
    </location>
</feature>
<feature type="compositionally biased region" description="Pro residues" evidence="1">
    <location>
        <begin position="675"/>
        <end position="684"/>
    </location>
</feature>
<proteinExistence type="predicted"/>
<feature type="compositionally biased region" description="Pro residues" evidence="1">
    <location>
        <begin position="720"/>
        <end position="742"/>
    </location>
</feature>
<sequence length="931" mass="100989">MSPTASNAPSVSPPDKAEKQKKASPLADLVETEKTYVDCLTAVIRNVAGAWSRSNLPPPELDTMFRSIEAIYKANRGLAAKLKDIGSSPSSPKAIGDLLMKWIDDLDKPYSNYCAKYCSGFDDWEPVRSNPRLPGVLEAFTESSPPSSNVAQALGMPESACWTLDYIFLLPKARIQYYRKLYNRLLKSTTPGKSDHRLLTSAVEKLNVFLATLESRATIRVSFAQESVAVIETPPDNRQPTPTHTGDAENLLSPSSAPPSATSSARGSTSTNGERSSRETALTSVSRESTQTLSSPVTDLERRLSTEKTLDIFSMEPKQVKLQMAPPSLPYAREVRCTANVVVRFTPTATGVEVVHNHGHIYILSDLFLLCEKMTEKECSEREADMWLRYPPLSGKVLRVNEALGNDHAFQVHVMRKEVLLIETESVGKRNSILAEFRECISFARTMSAAASEPVPPLPSLKDLPPGPGSAALASTNPLSSSLPQEHQQSQDNREPIRQAVAQPLNYSRPRPTQAQHEAQPEFSPSPERNSRSSGHLTSSQPPSPEMHGINGQRTPSLTSPLPGPMYPPRKSSNAPSSPPSSFQQGQIVHPPARNVSMRSQGLVSPTLDGGSPGMAYGPNRVRSPPSELSRQPMPPMHYQVAQQHQPHYPQHQPSIHAQQGPGLHHQGSVRGPIPMSPMGPPRGPSMQPIHQPHPGYPPMHPQGFPLRGPPHGPSQGPQYGPPHGIPPPRPPSEPGVPPGPPGAAIHKSLSSRSLASQYERGPNAPLPPVPSLPNVSSQYILPSQMGSRPSSSDEPSIQDPSPPTSPAQETKPLGPVKSVISATMKCKIFHQQQHAQWRALGSAKLTLYRQEPTNIKQLVVEADSKDKQILISTIVLTGGVERVGKTGVAIELSDQKGMRTGIIYMIQLRNEKSAGGLYESLLVGSDRAVS</sequence>
<evidence type="ECO:0000313" key="4">
    <source>
        <dbReference type="Proteomes" id="UP000053558"/>
    </source>
</evidence>